<dbReference type="RefSeq" id="WP_139056639.1">
    <property type="nucleotide sequence ID" value="NZ_AEYW01000025.1"/>
</dbReference>
<reference evidence="1 2" key="1">
    <citation type="submission" date="2018-10" db="EMBL/GenBank/DDBJ databases">
        <title>Genomic Encyclopedia of Archaeal and Bacterial Type Strains, Phase II (KMG-II): from individual species to whole genera.</title>
        <authorList>
            <person name="Goeker M."/>
        </authorList>
    </citation>
    <scope>NUCLEOTIDE SEQUENCE [LARGE SCALE GENOMIC DNA]</scope>
    <source>
        <strain evidence="1 2">DSM 29317</strain>
    </source>
</reference>
<name>A0A497Z5Q4_9RHOB</name>
<protein>
    <submittedName>
        <fullName evidence="1">Uncharacterized protein</fullName>
    </submittedName>
</protein>
<keyword evidence="2" id="KW-1185">Reference proteome</keyword>
<dbReference type="EMBL" id="RCCT01000005">
    <property type="protein sequence ID" value="RLK02698.1"/>
    <property type="molecule type" value="Genomic_DNA"/>
</dbReference>
<comment type="caution">
    <text evidence="1">The sequence shown here is derived from an EMBL/GenBank/DDBJ whole genome shotgun (WGS) entry which is preliminary data.</text>
</comment>
<dbReference type="Proteomes" id="UP000271700">
    <property type="component" value="Unassembled WGS sequence"/>
</dbReference>
<dbReference type="OrthoDB" id="9919264at2"/>
<proteinExistence type="predicted"/>
<evidence type="ECO:0000313" key="1">
    <source>
        <dbReference type="EMBL" id="RLK02698.1"/>
    </source>
</evidence>
<organism evidence="1 2">
    <name type="scientific">Ruegeria conchae</name>
    <dbReference type="NCBI Taxonomy" id="981384"/>
    <lineage>
        <taxon>Bacteria</taxon>
        <taxon>Pseudomonadati</taxon>
        <taxon>Pseudomonadota</taxon>
        <taxon>Alphaproteobacteria</taxon>
        <taxon>Rhodobacterales</taxon>
        <taxon>Roseobacteraceae</taxon>
        <taxon>Ruegeria</taxon>
    </lineage>
</organism>
<gene>
    <name evidence="1" type="ORF">CLV75_3250</name>
</gene>
<evidence type="ECO:0000313" key="2">
    <source>
        <dbReference type="Proteomes" id="UP000271700"/>
    </source>
</evidence>
<sequence length="141" mass="15249">MTKDRVYALRAAPGPRVGEKRSPWGAGRALPGGVRQASLAVMFACLSGIGNAETSNDVPMDQFIVRAIPGITGGSTETLSDDRISFTYLSMRVGDEELQAAAEFWCAQFEGSARLVSETAVGKSLLLFERRRSIYDCAIQE</sequence>
<dbReference type="AlphaFoldDB" id="A0A497Z5Q4"/>
<dbReference type="STRING" id="981384.GCA_000192475_00262"/>
<accession>A0A497Z5Q4</accession>